<feature type="chain" id="PRO_5019030677" description="Virulence factor" evidence="1">
    <location>
        <begin position="23"/>
        <end position="114"/>
    </location>
</feature>
<name>A0A410G8S0_9BURK</name>
<proteinExistence type="predicted"/>
<evidence type="ECO:0000313" key="3">
    <source>
        <dbReference type="Proteomes" id="UP000283474"/>
    </source>
</evidence>
<dbReference type="EMBL" id="CP022987">
    <property type="protein sequence ID" value="QAA92690.1"/>
    <property type="molecule type" value="Genomic_DNA"/>
</dbReference>
<dbReference type="RefSeq" id="WP_128353743.1">
    <property type="nucleotide sequence ID" value="NZ_CP022987.1"/>
</dbReference>
<feature type="signal peptide" evidence="1">
    <location>
        <begin position="1"/>
        <end position="22"/>
    </location>
</feature>
<accession>A0A410G8S0</accession>
<dbReference type="Proteomes" id="UP000283474">
    <property type="component" value="Chromosome"/>
</dbReference>
<dbReference type="AlphaFoldDB" id="A0A410G8S0"/>
<keyword evidence="3" id="KW-1185">Reference proteome</keyword>
<protein>
    <recommendedName>
        <fullName evidence="4">Virulence factor</fullName>
    </recommendedName>
</protein>
<dbReference type="KEGG" id="pus:CKA81_01650"/>
<gene>
    <name evidence="2" type="ORF">CKA81_01650</name>
</gene>
<keyword evidence="1" id="KW-0732">Signal</keyword>
<evidence type="ECO:0000256" key="1">
    <source>
        <dbReference type="SAM" id="SignalP"/>
    </source>
</evidence>
<evidence type="ECO:0000313" key="2">
    <source>
        <dbReference type="EMBL" id="QAA92690.1"/>
    </source>
</evidence>
<organism evidence="2 3">
    <name type="scientific">Pollutimonas thiosulfatoxidans</name>
    <dbReference type="NCBI Taxonomy" id="2028345"/>
    <lineage>
        <taxon>Bacteria</taxon>
        <taxon>Pseudomonadati</taxon>
        <taxon>Pseudomonadota</taxon>
        <taxon>Betaproteobacteria</taxon>
        <taxon>Burkholderiales</taxon>
        <taxon>Alcaligenaceae</taxon>
        <taxon>Pollutimonas</taxon>
    </lineage>
</organism>
<sequence>MKRLLIAAGALAVLFAASASLARGGVDFFIGTPGASHYERNYYHPPARYQERPRVLILPERAYRPPIYSYRPPYFRDEYRGSQHYHQQKHFRQYEPRHHYKHHHRDHRGRGWRN</sequence>
<reference evidence="2 3" key="1">
    <citation type="submission" date="2017-08" db="EMBL/GenBank/DDBJ databases">
        <authorList>
            <person name="Park S.-J."/>
            <person name="Kim H."/>
        </authorList>
    </citation>
    <scope>NUCLEOTIDE SEQUENCE [LARGE SCALE GENOMIC DNA]</scope>
    <source>
        <strain evidence="3">ye3</strain>
    </source>
</reference>
<evidence type="ECO:0008006" key="4">
    <source>
        <dbReference type="Google" id="ProtNLM"/>
    </source>
</evidence>